<organism evidence="1 2">
    <name type="scientific">Lysobacter zhanggongensis</name>
    <dbReference type="NCBI Taxonomy" id="1774951"/>
    <lineage>
        <taxon>Bacteria</taxon>
        <taxon>Pseudomonadati</taxon>
        <taxon>Pseudomonadota</taxon>
        <taxon>Gammaproteobacteria</taxon>
        <taxon>Lysobacterales</taxon>
        <taxon>Lysobacteraceae</taxon>
        <taxon>Lysobacter</taxon>
    </lineage>
</organism>
<evidence type="ECO:0000313" key="1">
    <source>
        <dbReference type="EMBL" id="MEG3157368.1"/>
    </source>
</evidence>
<dbReference type="RefSeq" id="WP_412699560.1">
    <property type="nucleotide sequence ID" value="NZ_JAXGFO010000021.1"/>
</dbReference>
<accession>A0ABU7YQK5</accession>
<gene>
    <name evidence="1" type="ORF">SNE33_05605</name>
</gene>
<protein>
    <submittedName>
        <fullName evidence="1">Uncharacterized protein</fullName>
    </submittedName>
</protein>
<dbReference type="Proteomes" id="UP001334501">
    <property type="component" value="Unassembled WGS sequence"/>
</dbReference>
<reference evidence="1 2" key="1">
    <citation type="journal article" date="2017" name="Curr. Microbiol.">
        <title>Lysobacter zhanggongensis sp. nov. Isolated from a Pit Mud.</title>
        <authorList>
            <person name="Zhang X.F."/>
            <person name="Wang H.H."/>
            <person name="Sun X.Y."/>
            <person name="Pan C.M."/>
        </authorList>
    </citation>
    <scope>NUCLEOTIDE SEQUENCE [LARGE SCALE GENOMIC DNA]</scope>
    <source>
        <strain evidence="1 2">ZGLJ7-1</strain>
    </source>
</reference>
<keyword evidence="2" id="KW-1185">Reference proteome</keyword>
<proteinExistence type="predicted"/>
<dbReference type="EMBL" id="JAXGFO010000021">
    <property type="protein sequence ID" value="MEG3157368.1"/>
    <property type="molecule type" value="Genomic_DNA"/>
</dbReference>
<evidence type="ECO:0000313" key="2">
    <source>
        <dbReference type="Proteomes" id="UP001334501"/>
    </source>
</evidence>
<comment type="caution">
    <text evidence="1">The sequence shown here is derived from an EMBL/GenBank/DDBJ whole genome shotgun (WGS) entry which is preliminary data.</text>
</comment>
<name>A0ABU7YQK5_9GAMM</name>
<sequence>MVEVRNLTLELRHLIAEVRNLPRGIADFMVEVRNLANHVPNLTRQVCDIVTGLPDLTSCYGWRFDITRGVNMAADRDYIDHVTGQAGLGTRLHVTRSRWLLG</sequence>